<protein>
    <submittedName>
        <fullName evidence="1">Uncharacterized protein</fullName>
    </submittedName>
</protein>
<name>A0A2U3LSF1_9FIRM</name>
<reference evidence="2" key="1">
    <citation type="submission" date="2018-02" db="EMBL/GenBank/DDBJ databases">
        <authorList>
            <person name="Hausmann B."/>
        </authorList>
    </citation>
    <scope>NUCLEOTIDE SEQUENCE [LARGE SCALE GENOMIC DNA]</scope>
    <source>
        <strain evidence="2">Peat soil MAG SbF1</strain>
    </source>
</reference>
<dbReference type="AlphaFoldDB" id="A0A2U3LSF1"/>
<accession>A0A2U3LSF1</accession>
<organism evidence="1 2">
    <name type="scientific">Candidatus Desulfosporosinus infrequens</name>
    <dbReference type="NCBI Taxonomy" id="2043169"/>
    <lineage>
        <taxon>Bacteria</taxon>
        <taxon>Bacillati</taxon>
        <taxon>Bacillota</taxon>
        <taxon>Clostridia</taxon>
        <taxon>Eubacteriales</taxon>
        <taxon>Desulfitobacteriaceae</taxon>
        <taxon>Desulfosporosinus</taxon>
    </lineage>
</organism>
<proteinExistence type="predicted"/>
<sequence length="291" mass="31713">MEHGDKADDANKVLINKLSTEFSQELSTLGVRVSTLETQVKTLDDKSDKLAITGDFRLRGLVLNDTISGPSSSPVKKTYWQFRERVNFNGKIDDETTYFARFTNRNTVGGTVTAIGNGNQDSSFDNYGIKLTNGSWKYTLGRQDVNLGQGLILNTGSDAAGVDNKFDGLVTSGTIGDFKVSFIGGKTNKITTEGAPNWPLTANQPTEWYGFDASTKLSSNLSAGIAFAHSKQDIGPSGTSLNYTALNTTYNISPNFIINAEYDKSNAATQNKAYVASATYKWDRDSFMVQH</sequence>
<dbReference type="Proteomes" id="UP000238916">
    <property type="component" value="Unassembled WGS sequence"/>
</dbReference>
<gene>
    <name evidence="1" type="ORF">SBF1_7950001</name>
</gene>
<dbReference type="SUPFAM" id="SSF56935">
    <property type="entry name" value="Porins"/>
    <property type="match status" value="1"/>
</dbReference>
<evidence type="ECO:0000313" key="1">
    <source>
        <dbReference type="EMBL" id="SPF54744.1"/>
    </source>
</evidence>
<evidence type="ECO:0000313" key="2">
    <source>
        <dbReference type="Proteomes" id="UP000238916"/>
    </source>
</evidence>
<dbReference type="EMBL" id="OMOF01000773">
    <property type="protein sequence ID" value="SPF54744.1"/>
    <property type="molecule type" value="Genomic_DNA"/>
</dbReference>